<dbReference type="PANTHER" id="PTHR16517">
    <property type="entry name" value="TUBBY-RELATED"/>
    <property type="match status" value="1"/>
</dbReference>
<evidence type="ECO:0000256" key="5">
    <source>
        <dbReference type="ARBA" id="ARBA00022737"/>
    </source>
</evidence>
<dbReference type="RefSeq" id="XP_038076862.1">
    <property type="nucleotide sequence ID" value="XM_038220934.1"/>
</dbReference>
<dbReference type="OMA" id="RCYCTIR"/>
<feature type="domain" description="SOCS box" evidence="7">
    <location>
        <begin position="353"/>
        <end position="397"/>
    </location>
</feature>
<dbReference type="CTD" id="56995"/>
<feature type="compositionally biased region" description="Basic and acidic residues" evidence="6">
    <location>
        <begin position="945"/>
        <end position="958"/>
    </location>
</feature>
<organism evidence="8 9">
    <name type="scientific">Patiria miniata</name>
    <name type="common">Bat star</name>
    <name type="synonym">Asterina miniata</name>
    <dbReference type="NCBI Taxonomy" id="46514"/>
    <lineage>
        <taxon>Eukaryota</taxon>
        <taxon>Metazoa</taxon>
        <taxon>Echinodermata</taxon>
        <taxon>Eleutherozoa</taxon>
        <taxon>Asterozoa</taxon>
        <taxon>Asteroidea</taxon>
        <taxon>Valvatacea</taxon>
        <taxon>Valvatida</taxon>
        <taxon>Asterinidae</taxon>
        <taxon>Patiria</taxon>
    </lineage>
</organism>
<feature type="compositionally biased region" description="Polar residues" evidence="6">
    <location>
        <begin position="986"/>
        <end position="997"/>
    </location>
</feature>
<feature type="compositionally biased region" description="Low complexity" evidence="6">
    <location>
        <begin position="862"/>
        <end position="876"/>
    </location>
</feature>
<dbReference type="InterPro" id="IPR015943">
    <property type="entry name" value="WD40/YVTN_repeat-like_dom_sf"/>
</dbReference>
<evidence type="ECO:0000256" key="4">
    <source>
        <dbReference type="ARBA" id="ARBA00022574"/>
    </source>
</evidence>
<dbReference type="SUPFAM" id="SSF158235">
    <property type="entry name" value="SOCS box-like"/>
    <property type="match status" value="1"/>
</dbReference>
<dbReference type="EnsemblMetazoa" id="XM_038220933.1">
    <property type="protein sequence ID" value="XP_038076861.1"/>
    <property type="gene ID" value="LOC119744796"/>
</dbReference>
<feature type="compositionally biased region" description="Polar residues" evidence="6">
    <location>
        <begin position="877"/>
        <end position="905"/>
    </location>
</feature>
<dbReference type="RefSeq" id="XP_038076860.1">
    <property type="nucleotide sequence ID" value="XM_038220932.1"/>
</dbReference>
<dbReference type="Gene3D" id="2.130.10.10">
    <property type="entry name" value="YVTN repeat-like/Quinoprotein amine dehydrogenase"/>
    <property type="match status" value="1"/>
</dbReference>
<dbReference type="InterPro" id="IPR036322">
    <property type="entry name" value="WD40_repeat_dom_sf"/>
</dbReference>
<dbReference type="EnsemblMetazoa" id="XM_038220932.1">
    <property type="protein sequence ID" value="XP_038076860.1"/>
    <property type="gene ID" value="LOC119744796"/>
</dbReference>
<feature type="compositionally biased region" description="Gly residues" evidence="6">
    <location>
        <begin position="527"/>
        <end position="539"/>
    </location>
</feature>
<dbReference type="GO" id="GO:0035556">
    <property type="term" value="P:intracellular signal transduction"/>
    <property type="evidence" value="ECO:0007669"/>
    <property type="project" value="InterPro"/>
</dbReference>
<keyword evidence="5" id="KW-0677">Repeat</keyword>
<protein>
    <recommendedName>
        <fullName evidence="7">SOCS box domain-containing protein</fullName>
    </recommendedName>
</protein>
<dbReference type="GO" id="GO:0005737">
    <property type="term" value="C:cytoplasm"/>
    <property type="evidence" value="ECO:0007669"/>
    <property type="project" value="UniProtKB-SubCell"/>
</dbReference>
<feature type="region of interest" description="Disordered" evidence="6">
    <location>
        <begin position="802"/>
        <end position="1002"/>
    </location>
</feature>
<feature type="compositionally biased region" description="Acidic residues" evidence="6">
    <location>
        <begin position="635"/>
        <end position="652"/>
    </location>
</feature>
<dbReference type="SUPFAM" id="SSF54518">
    <property type="entry name" value="Tubby C-terminal domain-like"/>
    <property type="match status" value="1"/>
</dbReference>
<dbReference type="Proteomes" id="UP000887568">
    <property type="component" value="Unplaced"/>
</dbReference>
<reference evidence="8" key="1">
    <citation type="submission" date="2022-11" db="UniProtKB">
        <authorList>
            <consortium name="EnsemblMetazoa"/>
        </authorList>
    </citation>
    <scope>IDENTIFICATION</scope>
</reference>
<sequence>MYAVLENNPAARSDCTILSLSWKGTVPESEKDKSYTRKRCYTEGWLATGNVKGIVGATYTSSHARKSTSSPSRTNFNLRGHNSEVVLVRWNEPFQKMATCDAQGVIFVWIKYEGRWSIELVNDRSCQVSDFAWSHDGRMALICYKDGFVLVGSVTGQRYWSSMLNLEAKLLCGAWSPDDKQVLLGTSDGQILVMDIHGAIVTQCTLAEDRPIRALLWSSEKFRMINVSDNESDDKPDKKKRKGSERRSRLCKKRCPVMAVDLGDSEIQLMKAYDDLTPISIKTEMTDIKMEWSSCGAFLAVGGTQPVESISAVKFYNTNGHLRFTLNIPSQRPLSALTWGHNDRRLFVACGAILHVAWVEKGVAPLQVLCREVITSLVNEEKGMAKLPLPGRLRTYVTDRLSLTVKGCIPDPTKLREFGSKPPPGNERLHCTMIRTGDDANPSSSCYTLFLEYLGGLVPLLKGRRVSKLRPEFVIYDPKVSLDQKQVLGEEDDRLPIISSSSSSSSDESEDDALPRMPGIRRNGTSVGVGGGGGGGGRGSPRLNRDGSNGTDSPRRKERQYDSLFLESLPEQNRLVEVTSNIWGTKFKIHGLAHFLPSNLGQVNYRTSLLHLQPRQMTIALVELRPDAKPRRDDDDADFDPNVFSEDEDEPGEPPPQPPMNRAGGPAPIAPMKSTNRSFSSSDLDVADQEPPPPAMEVPRPREVTNENIPPTSKVQPDREQFIRQGAIPKRRTANILKTSLEATTTVAGRTGSLDVVENAQIINGTTEIVDGTLISSEPCDFEELQTDMPRWADSASQLIPTGVAQHHPPDGVANQSMDHKPLPMDTLEPGVTATHPCKKRDSLRQTDRGESLVQSQRSLMPGPLRGSRPRSSSSPKNIMQVDNRTNNGSPQNGCGRDSSPSVSGKSPQEKRKRPKSKSRSRSESSAGTSPSTAVKQSDNEIVPETEKTKKTSKDRRTSLCGGSPSRGRMKSHTGADSSESDAADNNSGEETPAGSSKSRRAKLMRQYADCKSRVFVMRNKAPLWNESTQVYQLDFGGRVTQESAKNFQVELHGKQVMQFGRIDGHAYTLDFQYPFAALQAFAVALANVTQRLK</sequence>
<feature type="compositionally biased region" description="Polar residues" evidence="6">
    <location>
        <begin position="706"/>
        <end position="715"/>
    </location>
</feature>
<dbReference type="GeneID" id="119744796"/>
<feature type="compositionally biased region" description="Polar residues" evidence="6">
    <location>
        <begin position="927"/>
        <end position="937"/>
    </location>
</feature>
<feature type="region of interest" description="Disordered" evidence="6">
    <location>
        <begin position="228"/>
        <end position="248"/>
    </location>
</feature>
<keyword evidence="3" id="KW-0963">Cytoplasm</keyword>
<dbReference type="SUPFAM" id="SSF50978">
    <property type="entry name" value="WD40 repeat-like"/>
    <property type="match status" value="1"/>
</dbReference>
<evidence type="ECO:0000256" key="6">
    <source>
        <dbReference type="SAM" id="MobiDB-lite"/>
    </source>
</evidence>
<feature type="compositionally biased region" description="Polar residues" evidence="6">
    <location>
        <begin position="673"/>
        <end position="683"/>
    </location>
</feature>
<feature type="compositionally biased region" description="Basic and acidic residues" evidence="6">
    <location>
        <begin position="840"/>
        <end position="851"/>
    </location>
</feature>
<dbReference type="PANTHER" id="PTHR16517:SF2">
    <property type="entry name" value="TUBBY-RELATED PROTEIN 4"/>
    <property type="match status" value="1"/>
</dbReference>
<dbReference type="EnsemblMetazoa" id="XM_038220934.1">
    <property type="protein sequence ID" value="XP_038076862.1"/>
    <property type="gene ID" value="LOC119744796"/>
</dbReference>
<evidence type="ECO:0000259" key="7">
    <source>
        <dbReference type="PROSITE" id="PS50225"/>
    </source>
</evidence>
<evidence type="ECO:0000256" key="2">
    <source>
        <dbReference type="ARBA" id="ARBA00007129"/>
    </source>
</evidence>
<dbReference type="InterPro" id="IPR025659">
    <property type="entry name" value="Tubby-like_C"/>
</dbReference>
<feature type="compositionally biased region" description="Basic residues" evidence="6">
    <location>
        <begin position="911"/>
        <end position="920"/>
    </location>
</feature>
<feature type="region of interest" description="Disordered" evidence="6">
    <location>
        <begin position="487"/>
        <end position="560"/>
    </location>
</feature>
<dbReference type="Gene3D" id="3.20.90.10">
    <property type="entry name" value="Tubby Protein, Chain A"/>
    <property type="match status" value="1"/>
</dbReference>
<evidence type="ECO:0000256" key="3">
    <source>
        <dbReference type="ARBA" id="ARBA00022490"/>
    </source>
</evidence>
<dbReference type="AlphaFoldDB" id="A0A914BLQ3"/>
<comment type="subcellular location">
    <subcellularLocation>
        <location evidence="1">Cytoplasm</location>
    </subcellularLocation>
</comment>
<keyword evidence="4" id="KW-0853">WD repeat</keyword>
<keyword evidence="9" id="KW-1185">Reference proteome</keyword>
<dbReference type="InterPro" id="IPR001496">
    <property type="entry name" value="SOCS_box"/>
</dbReference>
<dbReference type="RefSeq" id="XP_038076861.1">
    <property type="nucleotide sequence ID" value="XM_038220933.1"/>
</dbReference>
<dbReference type="Pfam" id="PF24797">
    <property type="entry name" value="Beta-prop_WDR35_TULP_N"/>
    <property type="match status" value="1"/>
</dbReference>
<dbReference type="OrthoDB" id="8775810at2759"/>
<feature type="region of interest" description="Disordered" evidence="6">
    <location>
        <begin position="626"/>
        <end position="717"/>
    </location>
</feature>
<accession>A0A914BLQ3</accession>
<comment type="similarity">
    <text evidence="2">Belongs to the TUB family.</text>
</comment>
<evidence type="ECO:0000313" key="9">
    <source>
        <dbReference type="Proteomes" id="UP000887568"/>
    </source>
</evidence>
<dbReference type="InterPro" id="IPR000007">
    <property type="entry name" value="Tubby_C"/>
</dbReference>
<dbReference type="InterPro" id="IPR056159">
    <property type="entry name" value="Beta-prop_IFT121_TULP_N"/>
</dbReference>
<dbReference type="Pfam" id="PF01167">
    <property type="entry name" value="Tub"/>
    <property type="match status" value="1"/>
</dbReference>
<evidence type="ECO:0000256" key="1">
    <source>
        <dbReference type="ARBA" id="ARBA00004496"/>
    </source>
</evidence>
<dbReference type="InterPro" id="IPR036036">
    <property type="entry name" value="SOCS_box-like_dom_sf"/>
</dbReference>
<proteinExistence type="inferred from homology"/>
<dbReference type="PROSITE" id="PS50225">
    <property type="entry name" value="SOCS"/>
    <property type="match status" value="1"/>
</dbReference>
<evidence type="ECO:0000313" key="8">
    <source>
        <dbReference type="EnsemblMetazoa" id="XP_038076860.1"/>
    </source>
</evidence>
<name>A0A914BLQ3_PATMI</name>
<feature type="compositionally biased region" description="Basic residues" evidence="6">
    <location>
        <begin position="238"/>
        <end position="248"/>
    </location>
</feature>